<dbReference type="Proteomes" id="UP001206483">
    <property type="component" value="Unassembled WGS sequence"/>
</dbReference>
<name>A0ABT1J9M3_9ACTN</name>
<accession>A0ABT1J9M3</accession>
<keyword evidence="2" id="KW-1185">Reference proteome</keyword>
<sequence length="45" mass="5374">MVLNRPTAPLIRVQLGRRYLYLPSDELHRLARQLDRPRGNRPYCV</sequence>
<evidence type="ECO:0000313" key="1">
    <source>
        <dbReference type="EMBL" id="MCP2314073.1"/>
    </source>
</evidence>
<proteinExistence type="predicted"/>
<organism evidence="1 2">
    <name type="scientific">Kitasatospora paracochleata</name>
    <dbReference type="NCBI Taxonomy" id="58354"/>
    <lineage>
        <taxon>Bacteria</taxon>
        <taxon>Bacillati</taxon>
        <taxon>Actinomycetota</taxon>
        <taxon>Actinomycetes</taxon>
        <taxon>Kitasatosporales</taxon>
        <taxon>Streptomycetaceae</taxon>
        <taxon>Kitasatospora</taxon>
    </lineage>
</organism>
<gene>
    <name evidence="1" type="ORF">FHR36_007272</name>
</gene>
<comment type="caution">
    <text evidence="1">The sequence shown here is derived from an EMBL/GenBank/DDBJ whole genome shotgun (WGS) entry which is preliminary data.</text>
</comment>
<protein>
    <submittedName>
        <fullName evidence="1">Uncharacterized protein</fullName>
    </submittedName>
</protein>
<evidence type="ECO:0000313" key="2">
    <source>
        <dbReference type="Proteomes" id="UP001206483"/>
    </source>
</evidence>
<dbReference type="EMBL" id="JAMZDX010000008">
    <property type="protein sequence ID" value="MCP2314073.1"/>
    <property type="molecule type" value="Genomic_DNA"/>
</dbReference>
<reference evidence="1 2" key="1">
    <citation type="submission" date="2022-06" db="EMBL/GenBank/DDBJ databases">
        <title>Sequencing the genomes of 1000 actinobacteria strains.</title>
        <authorList>
            <person name="Klenk H.-P."/>
        </authorList>
    </citation>
    <scope>NUCLEOTIDE SEQUENCE [LARGE SCALE GENOMIC DNA]</scope>
    <source>
        <strain evidence="1 2">DSM 41656</strain>
    </source>
</reference>